<proteinExistence type="predicted"/>
<dbReference type="SUPFAM" id="SSF46955">
    <property type="entry name" value="Putative DNA-binding domain"/>
    <property type="match status" value="1"/>
</dbReference>
<protein>
    <submittedName>
        <fullName evidence="1">DNA-binding transcriptional MerR regulator</fullName>
    </submittedName>
</protein>
<accession>A0A7W8E2Z9</accession>
<dbReference type="InterPro" id="IPR009061">
    <property type="entry name" value="DNA-bd_dom_put_sf"/>
</dbReference>
<evidence type="ECO:0000313" key="1">
    <source>
        <dbReference type="EMBL" id="MBB5057468.1"/>
    </source>
</evidence>
<dbReference type="GO" id="GO:0003677">
    <property type="term" value="F:DNA binding"/>
    <property type="evidence" value="ECO:0007669"/>
    <property type="project" value="UniProtKB-KW"/>
</dbReference>
<keyword evidence="2" id="KW-1185">Reference proteome</keyword>
<dbReference type="EMBL" id="JACHIP010000003">
    <property type="protein sequence ID" value="MBB5057468.1"/>
    <property type="molecule type" value="Genomic_DNA"/>
</dbReference>
<gene>
    <name evidence="1" type="ORF">HDF16_002174</name>
</gene>
<name>A0A7W8E2Z9_9BACT</name>
<dbReference type="AlphaFoldDB" id="A0A7W8E2Z9"/>
<keyword evidence="1" id="KW-0238">DNA-binding</keyword>
<organism evidence="1 2">
    <name type="scientific">Granulicella aggregans</name>
    <dbReference type="NCBI Taxonomy" id="474949"/>
    <lineage>
        <taxon>Bacteria</taxon>
        <taxon>Pseudomonadati</taxon>
        <taxon>Acidobacteriota</taxon>
        <taxon>Terriglobia</taxon>
        <taxon>Terriglobales</taxon>
        <taxon>Acidobacteriaceae</taxon>
        <taxon>Granulicella</taxon>
    </lineage>
</organism>
<dbReference type="Proteomes" id="UP000540989">
    <property type="component" value="Unassembled WGS sequence"/>
</dbReference>
<sequence>MSQSSQELITEIELAERLGVSTRQVRNYLKNDSLPHIGDGRGRRFEWLKVLEWYLLYRVAISGTGGNQRDVLAEKLAEIRNSAASRAEALAADTHRRILQRETAGLKLQMEELRRVRGVGSRRLRPRGR</sequence>
<reference evidence="1 2" key="1">
    <citation type="submission" date="2020-08" db="EMBL/GenBank/DDBJ databases">
        <title>Genomic Encyclopedia of Type Strains, Phase IV (KMG-V): Genome sequencing to study the core and pangenomes of soil and plant-associated prokaryotes.</title>
        <authorList>
            <person name="Whitman W."/>
        </authorList>
    </citation>
    <scope>NUCLEOTIDE SEQUENCE [LARGE SCALE GENOMIC DNA]</scope>
    <source>
        <strain evidence="1 2">M8UP14</strain>
    </source>
</reference>
<evidence type="ECO:0000313" key="2">
    <source>
        <dbReference type="Proteomes" id="UP000540989"/>
    </source>
</evidence>
<comment type="caution">
    <text evidence="1">The sequence shown here is derived from an EMBL/GenBank/DDBJ whole genome shotgun (WGS) entry which is preliminary data.</text>
</comment>